<protein>
    <submittedName>
        <fullName evidence="1">Regulatory protein RecX</fullName>
    </submittedName>
</protein>
<gene>
    <name evidence="1" type="ORF">HXK23_05355</name>
</gene>
<dbReference type="EMBL" id="JABZGT010000352">
    <property type="protein sequence ID" value="MBF4809627.1"/>
    <property type="molecule type" value="Genomic_DNA"/>
</dbReference>
<accession>A0A931E9X8</accession>
<feature type="non-terminal residue" evidence="1">
    <location>
        <position position="113"/>
    </location>
</feature>
<organism evidence="1 2">
    <name type="scientific">Lancefieldella parvula</name>
    <dbReference type="NCBI Taxonomy" id="1382"/>
    <lineage>
        <taxon>Bacteria</taxon>
        <taxon>Bacillati</taxon>
        <taxon>Actinomycetota</taxon>
        <taxon>Coriobacteriia</taxon>
        <taxon>Coriobacteriales</taxon>
        <taxon>Atopobiaceae</taxon>
        <taxon>Lancefieldella</taxon>
    </lineage>
</organism>
<dbReference type="Proteomes" id="UP000772566">
    <property type="component" value="Unassembled WGS sequence"/>
</dbReference>
<name>A0A931E9X8_9ACTN</name>
<sequence>MSEISWTIELPQKKQAVLGQAKPKAKIILETEVGGTEEFFVPPTVARALLSKEKDGVFTPSSRNEFLYEVKEISTQCIKTRIEALIVKRDYSTAELQKKLMLDGYQKNVRDAA</sequence>
<comment type="caution">
    <text evidence="1">The sequence shown here is derived from an EMBL/GenBank/DDBJ whole genome shotgun (WGS) entry which is preliminary data.</text>
</comment>
<evidence type="ECO:0000313" key="1">
    <source>
        <dbReference type="EMBL" id="MBF4809627.1"/>
    </source>
</evidence>
<reference evidence="1" key="1">
    <citation type="submission" date="2020-04" db="EMBL/GenBank/DDBJ databases">
        <title>Deep metagenomics examines the oral microbiome during advanced dental caries in children, revealing novel taxa and co-occurrences with host molecules.</title>
        <authorList>
            <person name="Baker J.L."/>
            <person name="Morton J.T."/>
            <person name="Dinis M."/>
            <person name="Alvarez R."/>
            <person name="Tran N.C."/>
            <person name="Knight R."/>
            <person name="Edlund A."/>
        </authorList>
    </citation>
    <scope>NUCLEOTIDE SEQUENCE</scope>
    <source>
        <strain evidence="1">JCVI_22A_bin.2</strain>
    </source>
</reference>
<proteinExistence type="predicted"/>
<evidence type="ECO:0000313" key="2">
    <source>
        <dbReference type="Proteomes" id="UP000772566"/>
    </source>
</evidence>
<dbReference type="AlphaFoldDB" id="A0A931E9X8"/>